<dbReference type="OrthoDB" id="6504704at2759"/>
<dbReference type="GO" id="GO:0016020">
    <property type="term" value="C:membrane"/>
    <property type="evidence" value="ECO:0007669"/>
    <property type="project" value="TreeGrafter"/>
</dbReference>
<dbReference type="PANTHER" id="PTHR10174">
    <property type="entry name" value="ALPHA-TOCOPHEROL TRANSFER PROTEIN-RELATED"/>
    <property type="match status" value="1"/>
</dbReference>
<dbReference type="PANTHER" id="PTHR10174:SF130">
    <property type="entry name" value="ALPHA-TOCOPHEROL TRANSFER PROTEIN-LIKE"/>
    <property type="match status" value="1"/>
</dbReference>
<evidence type="ECO:0000313" key="2">
    <source>
        <dbReference type="EMBL" id="OQR66853.1"/>
    </source>
</evidence>
<dbReference type="Pfam" id="PF00650">
    <property type="entry name" value="CRAL_TRIO"/>
    <property type="match status" value="1"/>
</dbReference>
<dbReference type="PRINTS" id="PR00180">
    <property type="entry name" value="CRETINALDHBP"/>
</dbReference>
<accession>A0A1V9X0A6</accession>
<comment type="caution">
    <text evidence="2">The sequence shown here is derived from an EMBL/GenBank/DDBJ whole genome shotgun (WGS) entry which is preliminary data.</text>
</comment>
<organism evidence="2 3">
    <name type="scientific">Tropilaelaps mercedesae</name>
    <dbReference type="NCBI Taxonomy" id="418985"/>
    <lineage>
        <taxon>Eukaryota</taxon>
        <taxon>Metazoa</taxon>
        <taxon>Ecdysozoa</taxon>
        <taxon>Arthropoda</taxon>
        <taxon>Chelicerata</taxon>
        <taxon>Arachnida</taxon>
        <taxon>Acari</taxon>
        <taxon>Parasitiformes</taxon>
        <taxon>Mesostigmata</taxon>
        <taxon>Gamasina</taxon>
        <taxon>Dermanyssoidea</taxon>
        <taxon>Laelapidae</taxon>
        <taxon>Tropilaelaps</taxon>
    </lineage>
</organism>
<dbReference type="InterPro" id="IPR036865">
    <property type="entry name" value="CRAL-TRIO_dom_sf"/>
</dbReference>
<proteinExistence type="predicted"/>
<dbReference type="EMBL" id="MNPL01030876">
    <property type="protein sequence ID" value="OQR66853.1"/>
    <property type="molecule type" value="Genomic_DNA"/>
</dbReference>
<dbReference type="InterPro" id="IPR011074">
    <property type="entry name" value="CRAL/TRIO_N_dom"/>
</dbReference>
<dbReference type="SUPFAM" id="SSF46938">
    <property type="entry name" value="CRAL/TRIO N-terminal domain"/>
    <property type="match status" value="1"/>
</dbReference>
<dbReference type="Gene3D" id="3.40.525.10">
    <property type="entry name" value="CRAL-TRIO lipid binding domain"/>
    <property type="match status" value="1"/>
</dbReference>
<dbReference type="Proteomes" id="UP000192247">
    <property type="component" value="Unassembled WGS sequence"/>
</dbReference>
<dbReference type="InterPro" id="IPR001251">
    <property type="entry name" value="CRAL-TRIO_dom"/>
</dbReference>
<dbReference type="SUPFAM" id="SSF52087">
    <property type="entry name" value="CRAL/TRIO domain"/>
    <property type="match status" value="1"/>
</dbReference>
<feature type="non-terminal residue" evidence="2">
    <location>
        <position position="170"/>
    </location>
</feature>
<gene>
    <name evidence="2" type="ORF">BIW11_13888</name>
</gene>
<dbReference type="InterPro" id="IPR036273">
    <property type="entry name" value="CRAL/TRIO_N_dom_sf"/>
</dbReference>
<dbReference type="InParanoid" id="A0A1V9X0A6"/>
<dbReference type="Gene3D" id="1.10.8.20">
    <property type="entry name" value="N-terminal domain of phosphatidylinositol transfer protein sec14p"/>
    <property type="match status" value="1"/>
</dbReference>
<feature type="domain" description="CRAL/TRIO N-terminal" evidence="1">
    <location>
        <begin position="41"/>
        <end position="66"/>
    </location>
</feature>
<name>A0A1V9X0A6_9ACAR</name>
<protein>
    <submittedName>
        <fullName evidence="2">Alpha-tocopherol transfer protein-like</fullName>
    </submittedName>
</protein>
<sequence>MDWRTLAELELGETPTVVDYCLKELQVLLEQAEITYPQGDNNRFLLRFLRVDKFDVSAAFQRIIKYYKLRAKMIPRGCGPCDFKNIYNGQMLTVLPGLDSDHRKVLIARVGHWNASSGFTLEDAYVPDILLLEHILDDDETQVRGLVFIVDMGEFSFWHIRQFGFGHHLK</sequence>
<dbReference type="SMART" id="SM01100">
    <property type="entry name" value="CRAL_TRIO_N"/>
    <property type="match status" value="1"/>
</dbReference>
<keyword evidence="3" id="KW-1185">Reference proteome</keyword>
<evidence type="ECO:0000313" key="3">
    <source>
        <dbReference type="Proteomes" id="UP000192247"/>
    </source>
</evidence>
<evidence type="ECO:0000259" key="1">
    <source>
        <dbReference type="SMART" id="SM01100"/>
    </source>
</evidence>
<dbReference type="GO" id="GO:1902936">
    <property type="term" value="F:phosphatidylinositol bisphosphate binding"/>
    <property type="evidence" value="ECO:0007669"/>
    <property type="project" value="TreeGrafter"/>
</dbReference>
<reference evidence="2 3" key="1">
    <citation type="journal article" date="2017" name="Gigascience">
        <title>Draft genome of the honey bee ectoparasitic mite, Tropilaelaps mercedesae, is shaped by the parasitic life history.</title>
        <authorList>
            <person name="Dong X."/>
            <person name="Armstrong S.D."/>
            <person name="Xia D."/>
            <person name="Makepeace B.L."/>
            <person name="Darby A.C."/>
            <person name="Kadowaki T."/>
        </authorList>
    </citation>
    <scope>NUCLEOTIDE SEQUENCE [LARGE SCALE GENOMIC DNA]</scope>
    <source>
        <strain evidence="2">Wuxi-XJTLU</strain>
    </source>
</reference>
<dbReference type="STRING" id="418985.A0A1V9X0A6"/>
<dbReference type="AlphaFoldDB" id="A0A1V9X0A6"/>